<keyword evidence="2" id="KW-1185">Reference proteome</keyword>
<proteinExistence type="predicted"/>
<evidence type="ECO:0000313" key="1">
    <source>
        <dbReference type="EMBL" id="MDI9241843.1"/>
    </source>
</evidence>
<accession>A0AAP4F0H0</accession>
<comment type="caution">
    <text evidence="1">The sequence shown here is derived from an EMBL/GenBank/DDBJ whole genome shotgun (WGS) entry which is preliminary data.</text>
</comment>
<dbReference type="AlphaFoldDB" id="A0AAP4F0H0"/>
<gene>
    <name evidence="1" type="ORF">QJ036_05035</name>
</gene>
<dbReference type="RefSeq" id="WP_283230348.1">
    <property type="nucleotide sequence ID" value="NZ_JASGBQ010000005.1"/>
</dbReference>
<protein>
    <submittedName>
        <fullName evidence="1">Uncharacterized protein</fullName>
    </submittedName>
</protein>
<sequence>MAIGCEDQHKTPVPEERTCPVCGKDIEVFVVKGRVVEDAVCDCGYVIKADEAE</sequence>
<name>A0AAP4F0H0_9FIRM</name>
<reference evidence="1 2" key="1">
    <citation type="submission" date="2023-05" db="EMBL/GenBank/DDBJ databases">
        <title>[ruminococcus] sp. nov., isolated from a pig farm feces dump.</title>
        <authorList>
            <person name="Chang Y.-H."/>
        </authorList>
    </citation>
    <scope>NUCLEOTIDE SEQUENCE [LARGE SCALE GENOMIC DNA]</scope>
    <source>
        <strain evidence="1 2">YH-rum2234</strain>
    </source>
</reference>
<dbReference type="EMBL" id="JASGBQ010000005">
    <property type="protein sequence ID" value="MDI9241843.1"/>
    <property type="molecule type" value="Genomic_DNA"/>
</dbReference>
<dbReference type="Proteomes" id="UP001300383">
    <property type="component" value="Unassembled WGS sequence"/>
</dbReference>
<evidence type="ECO:0000313" key="2">
    <source>
        <dbReference type="Proteomes" id="UP001300383"/>
    </source>
</evidence>
<organism evidence="1 2">
    <name type="scientific">Fusibacillus kribbianus</name>
    <dbReference type="NCBI Taxonomy" id="3044208"/>
    <lineage>
        <taxon>Bacteria</taxon>
        <taxon>Bacillati</taxon>
        <taxon>Bacillota</taxon>
        <taxon>Clostridia</taxon>
        <taxon>Lachnospirales</taxon>
        <taxon>Lachnospiraceae</taxon>
        <taxon>Fusibacillus</taxon>
    </lineage>
</organism>